<dbReference type="CDD" id="cd09854">
    <property type="entry name" value="PIN_VapC-like"/>
    <property type="match status" value="1"/>
</dbReference>
<dbReference type="Proteomes" id="UP000662074">
    <property type="component" value="Unassembled WGS sequence"/>
</dbReference>
<dbReference type="SUPFAM" id="SSF88723">
    <property type="entry name" value="PIN domain-like"/>
    <property type="match status" value="1"/>
</dbReference>
<evidence type="ECO:0000313" key="2">
    <source>
        <dbReference type="EMBL" id="GGI49785.1"/>
    </source>
</evidence>
<feature type="domain" description="PIN" evidence="1">
    <location>
        <begin position="7"/>
        <end position="120"/>
    </location>
</feature>
<dbReference type="Pfam" id="PF13470">
    <property type="entry name" value="PIN_3"/>
    <property type="match status" value="1"/>
</dbReference>
<name>A0A917J8E4_9SPHI</name>
<sequence>MASKRSFVDSDVILDLFLERQPFYQFSQTLLNSSNQGEYSLYTSALVIANVHYFLNKSLRDKSIAKKQIELLTHFISILPVGNEDIQAAINSSGNDFEDSIQIHVAQKHNCDYIITRNTKDYKHADIPVLTAEQFLQTL</sequence>
<dbReference type="EMBL" id="BMDO01000001">
    <property type="protein sequence ID" value="GGI49785.1"/>
    <property type="molecule type" value="Genomic_DNA"/>
</dbReference>
<keyword evidence="3" id="KW-1185">Reference proteome</keyword>
<dbReference type="Gene3D" id="3.40.50.1010">
    <property type="entry name" value="5'-nuclease"/>
    <property type="match status" value="1"/>
</dbReference>
<reference evidence="2" key="1">
    <citation type="journal article" date="2014" name="Int. J. Syst. Evol. Microbiol.">
        <title>Complete genome sequence of Corynebacterium casei LMG S-19264T (=DSM 44701T), isolated from a smear-ripened cheese.</title>
        <authorList>
            <consortium name="US DOE Joint Genome Institute (JGI-PGF)"/>
            <person name="Walter F."/>
            <person name="Albersmeier A."/>
            <person name="Kalinowski J."/>
            <person name="Ruckert C."/>
        </authorList>
    </citation>
    <scope>NUCLEOTIDE SEQUENCE</scope>
    <source>
        <strain evidence="2">CCM 8711</strain>
    </source>
</reference>
<organism evidence="2 3">
    <name type="scientific">Mucilaginibacter galii</name>
    <dbReference type="NCBI Taxonomy" id="2005073"/>
    <lineage>
        <taxon>Bacteria</taxon>
        <taxon>Pseudomonadati</taxon>
        <taxon>Bacteroidota</taxon>
        <taxon>Sphingobacteriia</taxon>
        <taxon>Sphingobacteriales</taxon>
        <taxon>Sphingobacteriaceae</taxon>
        <taxon>Mucilaginibacter</taxon>
    </lineage>
</organism>
<evidence type="ECO:0000313" key="3">
    <source>
        <dbReference type="Proteomes" id="UP000662074"/>
    </source>
</evidence>
<dbReference type="RefSeq" id="WP_188414331.1">
    <property type="nucleotide sequence ID" value="NZ_BMDO01000001.1"/>
</dbReference>
<dbReference type="AlphaFoldDB" id="A0A917J8E4"/>
<proteinExistence type="predicted"/>
<comment type="caution">
    <text evidence="2">The sequence shown here is derived from an EMBL/GenBank/DDBJ whole genome shotgun (WGS) entry which is preliminary data.</text>
</comment>
<evidence type="ECO:0000259" key="1">
    <source>
        <dbReference type="Pfam" id="PF13470"/>
    </source>
</evidence>
<dbReference type="InterPro" id="IPR029060">
    <property type="entry name" value="PIN-like_dom_sf"/>
</dbReference>
<gene>
    <name evidence="2" type="ORF">GCM10011425_09970</name>
</gene>
<dbReference type="InterPro" id="IPR002716">
    <property type="entry name" value="PIN_dom"/>
</dbReference>
<protein>
    <submittedName>
        <fullName evidence="2">PIN domain-containing protein</fullName>
    </submittedName>
</protein>
<accession>A0A917J8E4</accession>
<reference evidence="2" key="2">
    <citation type="submission" date="2020-09" db="EMBL/GenBank/DDBJ databases">
        <authorList>
            <person name="Sun Q."/>
            <person name="Sedlacek I."/>
        </authorList>
    </citation>
    <scope>NUCLEOTIDE SEQUENCE</scope>
    <source>
        <strain evidence="2">CCM 8711</strain>
    </source>
</reference>